<proteinExistence type="predicted"/>
<evidence type="ECO:0000313" key="3">
    <source>
        <dbReference type="Proteomes" id="UP000691718"/>
    </source>
</evidence>
<dbReference type="AlphaFoldDB" id="A0A8S3WYR6"/>
<dbReference type="EMBL" id="CAJQZP010000787">
    <property type="protein sequence ID" value="CAG4985374.1"/>
    <property type="molecule type" value="Genomic_DNA"/>
</dbReference>
<keyword evidence="1" id="KW-0175">Coiled coil</keyword>
<dbReference type="Proteomes" id="UP000691718">
    <property type="component" value="Unassembled WGS sequence"/>
</dbReference>
<feature type="coiled-coil region" evidence="1">
    <location>
        <begin position="130"/>
        <end position="237"/>
    </location>
</feature>
<accession>A0A8S3WYR6</accession>
<sequence length="369" mass="41718">MDMATKEANAMLLRGKEALEMADNMKRECKLTTLESLQSLYEMVLVLSDSRSRHKHNLERVRSHNAQELMRVERAHNKIITQLMKEMASELGHTRTDIKNTLQESKAIQGWLDFETQEPFRKTSDLLKAVTDLDKRIAVIQSNLSQQKQEGADNILSHLRVDLTGVKSSVETLKLQLDEMRRVIEKSENNTKEVLETGQKTLLRLESPPSHHSEEINKKLEQELDGMKSSLKEIDVSIKSGLSMLPSADSSKIFQTSIREHLQPIEEHLGAMSSELRTMREQKQRAPSPAVPSLATELAQTGEAATNPKKIYARVAASPPLPKPNHTLIITSTDSKNTAENIIERIREALDTNNSNSRHTLKTKRLEPK</sequence>
<organism evidence="2 3">
    <name type="scientific">Parnassius apollo</name>
    <name type="common">Apollo butterfly</name>
    <name type="synonym">Papilio apollo</name>
    <dbReference type="NCBI Taxonomy" id="110799"/>
    <lineage>
        <taxon>Eukaryota</taxon>
        <taxon>Metazoa</taxon>
        <taxon>Ecdysozoa</taxon>
        <taxon>Arthropoda</taxon>
        <taxon>Hexapoda</taxon>
        <taxon>Insecta</taxon>
        <taxon>Pterygota</taxon>
        <taxon>Neoptera</taxon>
        <taxon>Endopterygota</taxon>
        <taxon>Lepidoptera</taxon>
        <taxon>Glossata</taxon>
        <taxon>Ditrysia</taxon>
        <taxon>Papilionoidea</taxon>
        <taxon>Papilionidae</taxon>
        <taxon>Parnassiinae</taxon>
        <taxon>Parnassini</taxon>
        <taxon>Parnassius</taxon>
        <taxon>Parnassius</taxon>
    </lineage>
</organism>
<reference evidence="2" key="1">
    <citation type="submission" date="2021-04" db="EMBL/GenBank/DDBJ databases">
        <authorList>
            <person name="Tunstrom K."/>
        </authorList>
    </citation>
    <scope>NUCLEOTIDE SEQUENCE</scope>
</reference>
<protein>
    <submittedName>
        <fullName evidence="2">(apollo) hypothetical protein</fullName>
    </submittedName>
</protein>
<name>A0A8S3WYR6_PARAO</name>
<comment type="caution">
    <text evidence="2">The sequence shown here is derived from an EMBL/GenBank/DDBJ whole genome shotgun (WGS) entry which is preliminary data.</text>
</comment>
<gene>
    <name evidence="2" type="ORF">PAPOLLO_LOCUS11024</name>
</gene>
<keyword evidence="3" id="KW-1185">Reference proteome</keyword>
<evidence type="ECO:0000256" key="1">
    <source>
        <dbReference type="SAM" id="Coils"/>
    </source>
</evidence>
<dbReference type="OrthoDB" id="10022108at2759"/>
<evidence type="ECO:0000313" key="2">
    <source>
        <dbReference type="EMBL" id="CAG4985374.1"/>
    </source>
</evidence>